<dbReference type="Proteomes" id="UP000492821">
    <property type="component" value="Unassembled WGS sequence"/>
</dbReference>
<keyword evidence="1" id="KW-1185">Reference proteome</keyword>
<proteinExistence type="predicted"/>
<accession>A0A7E4ZUS2</accession>
<name>A0A7E4ZUS2_PANRE</name>
<protein>
    <submittedName>
        <fullName evidence="2">EAL domain-containing protein</fullName>
    </submittedName>
</protein>
<reference evidence="1" key="1">
    <citation type="journal article" date="2013" name="Genetics">
        <title>The draft genome and transcriptome of Panagrellus redivivus are shaped by the harsh demands of a free-living lifestyle.</title>
        <authorList>
            <person name="Srinivasan J."/>
            <person name="Dillman A.R."/>
            <person name="Macchietto M.G."/>
            <person name="Heikkinen L."/>
            <person name="Lakso M."/>
            <person name="Fracchia K.M."/>
            <person name="Antoshechkin I."/>
            <person name="Mortazavi A."/>
            <person name="Wong G."/>
            <person name="Sternberg P.W."/>
        </authorList>
    </citation>
    <scope>NUCLEOTIDE SEQUENCE [LARGE SCALE GENOMIC DNA]</scope>
    <source>
        <strain evidence="1">MT8872</strain>
    </source>
</reference>
<evidence type="ECO:0000313" key="1">
    <source>
        <dbReference type="Proteomes" id="UP000492821"/>
    </source>
</evidence>
<sequence>MNQAIQTDPRSKYICAPLFVNQDEPIVVEQFKSEGNLHLYEATYSVKPGNGKFKGYFGHEGNVSDIKILSERLARLNAYENTAFCAKRSAFQPYCYCLSLLKTSISAK</sequence>
<evidence type="ECO:0000313" key="2">
    <source>
        <dbReference type="WBParaSite" id="Pan_g18517.t1"/>
    </source>
</evidence>
<organism evidence="1 2">
    <name type="scientific">Panagrellus redivivus</name>
    <name type="common">Microworm</name>
    <dbReference type="NCBI Taxonomy" id="6233"/>
    <lineage>
        <taxon>Eukaryota</taxon>
        <taxon>Metazoa</taxon>
        <taxon>Ecdysozoa</taxon>
        <taxon>Nematoda</taxon>
        <taxon>Chromadorea</taxon>
        <taxon>Rhabditida</taxon>
        <taxon>Tylenchina</taxon>
        <taxon>Panagrolaimomorpha</taxon>
        <taxon>Panagrolaimoidea</taxon>
        <taxon>Panagrolaimidae</taxon>
        <taxon>Panagrellus</taxon>
    </lineage>
</organism>
<dbReference type="AlphaFoldDB" id="A0A7E4ZUS2"/>
<reference evidence="2" key="2">
    <citation type="submission" date="2020-10" db="UniProtKB">
        <authorList>
            <consortium name="WormBaseParasite"/>
        </authorList>
    </citation>
    <scope>IDENTIFICATION</scope>
</reference>
<dbReference type="WBParaSite" id="Pan_g18517.t1">
    <property type="protein sequence ID" value="Pan_g18517.t1"/>
    <property type="gene ID" value="Pan_g18517"/>
</dbReference>